<dbReference type="Gene3D" id="6.10.10.120">
    <property type="entry name" value="Antitoxin ParD1-like"/>
    <property type="match status" value="1"/>
</dbReference>
<proteinExistence type="predicted"/>
<protein>
    <submittedName>
        <fullName evidence="2">Type II toxin-antitoxin system ParD family antitoxin</fullName>
    </submittedName>
</protein>
<comment type="caution">
    <text evidence="2">The sequence shown here is derived from an EMBL/GenBank/DDBJ whole genome shotgun (WGS) entry which is preliminary data.</text>
</comment>
<dbReference type="RefSeq" id="WP_223466060.1">
    <property type="nucleotide sequence ID" value="NZ_JAFBIL020000001.1"/>
</dbReference>
<dbReference type="InterPro" id="IPR010985">
    <property type="entry name" value="Ribbon_hlx_hlx"/>
</dbReference>
<evidence type="ECO:0000313" key="3">
    <source>
        <dbReference type="Proteomes" id="UP000809349"/>
    </source>
</evidence>
<dbReference type="InterPro" id="IPR038296">
    <property type="entry name" value="ParD_sf"/>
</dbReference>
<dbReference type="InterPro" id="IPR022789">
    <property type="entry name" value="ParD"/>
</dbReference>
<dbReference type="SUPFAM" id="SSF47598">
    <property type="entry name" value="Ribbon-helix-helix"/>
    <property type="match status" value="1"/>
</dbReference>
<keyword evidence="3" id="KW-1185">Reference proteome</keyword>
<accession>A0ABS7SMU9</accession>
<gene>
    <name evidence="2" type="ORF">I4X03_004285</name>
</gene>
<keyword evidence="1" id="KW-1277">Toxin-antitoxin system</keyword>
<sequence>MGTTQQFSITLTDEMADAVQAKVATGEYATASDVIHDGLRVLLAREHFLDDWLHDQAAPAYDAIKADPSRAVSIGCVRERIIAEDAAARKK</sequence>
<organism evidence="2 3">
    <name type="scientific">Massilia soli</name>
    <dbReference type="NCBI Taxonomy" id="2792854"/>
    <lineage>
        <taxon>Bacteria</taxon>
        <taxon>Pseudomonadati</taxon>
        <taxon>Pseudomonadota</taxon>
        <taxon>Betaproteobacteria</taxon>
        <taxon>Burkholderiales</taxon>
        <taxon>Oxalobacteraceae</taxon>
        <taxon>Telluria group</taxon>
        <taxon>Massilia</taxon>
    </lineage>
</organism>
<evidence type="ECO:0000256" key="1">
    <source>
        <dbReference type="ARBA" id="ARBA00022649"/>
    </source>
</evidence>
<dbReference type="Proteomes" id="UP000809349">
    <property type="component" value="Unassembled WGS sequence"/>
</dbReference>
<dbReference type="Pfam" id="PF03693">
    <property type="entry name" value="ParD_antitoxin"/>
    <property type="match status" value="1"/>
</dbReference>
<reference evidence="2 3" key="1">
    <citation type="submission" date="2021-08" db="EMBL/GenBank/DDBJ databases">
        <title>Massilia sp. R798.</title>
        <authorList>
            <person name="Baek J.H."/>
            <person name="Jung H.S."/>
            <person name="Kim K.R."/>
            <person name="Jeon C.O."/>
        </authorList>
    </citation>
    <scope>NUCLEOTIDE SEQUENCE [LARGE SCALE GENOMIC DNA]</scope>
    <source>
        <strain evidence="2 3">R798</strain>
    </source>
</reference>
<name>A0ABS7SMU9_9BURK</name>
<evidence type="ECO:0000313" key="2">
    <source>
        <dbReference type="EMBL" id="MBZ2206475.1"/>
    </source>
</evidence>
<dbReference type="CDD" id="cd22231">
    <property type="entry name" value="RHH_NikR_HicB-like"/>
    <property type="match status" value="1"/>
</dbReference>
<dbReference type="EMBL" id="JAFBIL020000001">
    <property type="protein sequence ID" value="MBZ2206475.1"/>
    <property type="molecule type" value="Genomic_DNA"/>
</dbReference>